<keyword evidence="2" id="KW-1133">Transmembrane helix</keyword>
<evidence type="ECO:0000313" key="4">
    <source>
        <dbReference type="Proteomes" id="UP000481861"/>
    </source>
</evidence>
<accession>A0A7C8ICX6</accession>
<feature type="transmembrane region" description="Helical" evidence="2">
    <location>
        <begin position="97"/>
        <end position="124"/>
    </location>
</feature>
<keyword evidence="4" id="KW-1185">Reference proteome</keyword>
<reference evidence="3 4" key="1">
    <citation type="submission" date="2020-01" db="EMBL/GenBank/DDBJ databases">
        <authorList>
            <consortium name="DOE Joint Genome Institute"/>
            <person name="Haridas S."/>
            <person name="Albert R."/>
            <person name="Binder M."/>
            <person name="Bloem J."/>
            <person name="Labutti K."/>
            <person name="Salamov A."/>
            <person name="Andreopoulos B."/>
            <person name="Baker S.E."/>
            <person name="Barry K."/>
            <person name="Bills G."/>
            <person name="Bluhm B.H."/>
            <person name="Cannon C."/>
            <person name="Castanera R."/>
            <person name="Culley D.E."/>
            <person name="Daum C."/>
            <person name="Ezra D."/>
            <person name="Gonzalez J.B."/>
            <person name="Henrissat B."/>
            <person name="Kuo A."/>
            <person name="Liang C."/>
            <person name="Lipzen A."/>
            <person name="Lutzoni F."/>
            <person name="Magnuson J."/>
            <person name="Mondo S."/>
            <person name="Nolan M."/>
            <person name="Ohm R."/>
            <person name="Pangilinan J."/>
            <person name="Park H.-J.H."/>
            <person name="Ramirez L."/>
            <person name="Alfaro M."/>
            <person name="Sun H."/>
            <person name="Tritt A."/>
            <person name="Yoshinaga Y."/>
            <person name="Zwiers L.-H.L."/>
            <person name="Turgeon B.G."/>
            <person name="Goodwin S.B."/>
            <person name="Spatafora J.W."/>
            <person name="Crous P.W."/>
            <person name="Grigoriev I.V."/>
        </authorList>
    </citation>
    <scope>NUCLEOTIDE SEQUENCE [LARGE SCALE GENOMIC DNA]</scope>
    <source>
        <strain evidence="3 4">CBS 611.86</strain>
    </source>
</reference>
<keyword evidence="2" id="KW-0472">Membrane</keyword>
<feature type="transmembrane region" description="Helical" evidence="2">
    <location>
        <begin position="65"/>
        <end position="85"/>
    </location>
</feature>
<gene>
    <name evidence="3" type="ORF">BDV95DRAFT_302288</name>
</gene>
<evidence type="ECO:0000256" key="1">
    <source>
        <dbReference type="SAM" id="MobiDB-lite"/>
    </source>
</evidence>
<comment type="caution">
    <text evidence="3">The sequence shown here is derived from an EMBL/GenBank/DDBJ whole genome shotgun (WGS) entry which is preliminary data.</text>
</comment>
<dbReference type="AlphaFoldDB" id="A0A7C8ICX6"/>
<proteinExistence type="predicted"/>
<feature type="region of interest" description="Disordered" evidence="1">
    <location>
        <begin position="1"/>
        <end position="20"/>
    </location>
</feature>
<dbReference type="Proteomes" id="UP000481861">
    <property type="component" value="Unassembled WGS sequence"/>
</dbReference>
<name>A0A7C8ICX6_9PLEO</name>
<evidence type="ECO:0000313" key="3">
    <source>
        <dbReference type="EMBL" id="KAF2874906.1"/>
    </source>
</evidence>
<sequence>MVERGRPNNLSQPRQEYPPPRRSLHLFLARLQNTRTSRTPLMITIRVRALGVIIQPAPTHRAFRIFRVSLASTVSGGSVFVYLGIFNVGKVFGARKAFGAVVVCGVCRFVRVYRVVVLVAVAAAP</sequence>
<keyword evidence="2" id="KW-0812">Transmembrane</keyword>
<protein>
    <submittedName>
        <fullName evidence="3">Uncharacterized protein</fullName>
    </submittedName>
</protein>
<organism evidence="3 4">
    <name type="scientific">Massariosphaeria phaeospora</name>
    <dbReference type="NCBI Taxonomy" id="100035"/>
    <lineage>
        <taxon>Eukaryota</taxon>
        <taxon>Fungi</taxon>
        <taxon>Dikarya</taxon>
        <taxon>Ascomycota</taxon>
        <taxon>Pezizomycotina</taxon>
        <taxon>Dothideomycetes</taxon>
        <taxon>Pleosporomycetidae</taxon>
        <taxon>Pleosporales</taxon>
        <taxon>Pleosporales incertae sedis</taxon>
        <taxon>Massariosphaeria</taxon>
    </lineage>
</organism>
<dbReference type="EMBL" id="JAADJZ010000005">
    <property type="protein sequence ID" value="KAF2874906.1"/>
    <property type="molecule type" value="Genomic_DNA"/>
</dbReference>
<evidence type="ECO:0000256" key="2">
    <source>
        <dbReference type="SAM" id="Phobius"/>
    </source>
</evidence>